<dbReference type="AlphaFoldDB" id="A0A371RJ60"/>
<gene>
    <name evidence="1" type="ORF">DX908_09520</name>
</gene>
<name>A0A371RJ60_9PROT</name>
<reference evidence="1 2" key="1">
    <citation type="submission" date="2018-08" db="EMBL/GenBank/DDBJ databases">
        <title>Parvularcula sp. SM1705, isolated from surface water of the South Sea China.</title>
        <authorList>
            <person name="Sun L."/>
        </authorList>
    </citation>
    <scope>NUCLEOTIDE SEQUENCE [LARGE SCALE GENOMIC DNA]</scope>
    <source>
        <strain evidence="1 2">SM1705</strain>
    </source>
</reference>
<protein>
    <submittedName>
        <fullName evidence="1">Uncharacterized protein</fullName>
    </submittedName>
</protein>
<comment type="caution">
    <text evidence="1">The sequence shown here is derived from an EMBL/GenBank/DDBJ whole genome shotgun (WGS) entry which is preliminary data.</text>
</comment>
<dbReference type="InParanoid" id="A0A371RJ60"/>
<proteinExistence type="predicted"/>
<organism evidence="1 2">
    <name type="scientific">Parvularcula marina</name>
    <dbReference type="NCBI Taxonomy" id="2292771"/>
    <lineage>
        <taxon>Bacteria</taxon>
        <taxon>Pseudomonadati</taxon>
        <taxon>Pseudomonadota</taxon>
        <taxon>Alphaproteobacteria</taxon>
        <taxon>Parvularculales</taxon>
        <taxon>Parvularculaceae</taxon>
        <taxon>Parvularcula</taxon>
    </lineage>
</organism>
<evidence type="ECO:0000313" key="2">
    <source>
        <dbReference type="Proteomes" id="UP000264589"/>
    </source>
</evidence>
<sequence length="397" mass="44192">MSFLGWRRSGIALVLTIILGACATVPPSTDKVEQTQTQWVVSTSPGLDALLLIGVISGDVLQAPYYAETIGFLREKMPPASVAALDRIDQNLRVEKKRLTGPTLVNFFSAGPTDTLDDVLRSAKDPETYLKPGLMAEADWSERNYAAALQIMPDIALALEGLKEVGLEEFYAKDTLPRLNEAIAAIEPAVSGYDLIPYHELYLGRDLDPEIELIVVRFVHPYGIRIKGQRFLAVYHLDPDTHLHVAAHEIFHPPFDRQDKELLEKLKPLEEDPWIISIVENHNPAFGYNSFMGLIDEDSTQALDQLLAEHFDFAAEPGPRWSSRDDGMHLLAAALYHAMKEDGFAETGGVYADWFKSALDRGLLTPDEVRRRAAEVAGQEAVQKWYDIAEEKAAAAR</sequence>
<dbReference type="OrthoDB" id="3078210at2"/>
<accession>A0A371RJ60</accession>
<dbReference type="Proteomes" id="UP000264589">
    <property type="component" value="Unassembled WGS sequence"/>
</dbReference>
<keyword evidence="2" id="KW-1185">Reference proteome</keyword>
<dbReference type="RefSeq" id="WP_116392109.1">
    <property type="nucleotide sequence ID" value="NZ_QUQO01000001.1"/>
</dbReference>
<evidence type="ECO:0000313" key="1">
    <source>
        <dbReference type="EMBL" id="RFB05476.1"/>
    </source>
</evidence>
<dbReference type="PROSITE" id="PS51257">
    <property type="entry name" value="PROKAR_LIPOPROTEIN"/>
    <property type="match status" value="1"/>
</dbReference>
<dbReference type="EMBL" id="QUQO01000001">
    <property type="protein sequence ID" value="RFB05476.1"/>
    <property type="molecule type" value="Genomic_DNA"/>
</dbReference>